<dbReference type="RefSeq" id="WP_076345612.1">
    <property type="nucleotide sequence ID" value="NZ_CP019082.1"/>
</dbReference>
<feature type="region of interest" description="Disordered" evidence="1">
    <location>
        <begin position="147"/>
        <end position="171"/>
    </location>
</feature>
<reference evidence="4" key="1">
    <citation type="submission" date="2016-12" db="EMBL/GenBank/DDBJ databases">
        <title>Comparative genomics of four Isosphaeraceae planctomycetes: a common pool of plasmids and glycoside hydrolase genes.</title>
        <authorList>
            <person name="Ivanova A."/>
        </authorList>
    </citation>
    <scope>NUCLEOTIDE SEQUENCE [LARGE SCALE GENOMIC DNA]</scope>
    <source>
        <strain evidence="4">PX4</strain>
    </source>
</reference>
<dbReference type="KEGG" id="pbor:BSF38_02249"/>
<feature type="chain" id="PRO_5012075283" description="TIGR03067 domain-containing protein" evidence="2">
    <location>
        <begin position="20"/>
        <end position="171"/>
    </location>
</feature>
<dbReference type="Proteomes" id="UP000186309">
    <property type="component" value="Chromosome"/>
</dbReference>
<gene>
    <name evidence="3" type="ORF">BSF38_02249</name>
</gene>
<evidence type="ECO:0000256" key="2">
    <source>
        <dbReference type="SAM" id="SignalP"/>
    </source>
</evidence>
<protein>
    <recommendedName>
        <fullName evidence="5">TIGR03067 domain-containing protein</fullName>
    </recommendedName>
</protein>
<evidence type="ECO:0000313" key="4">
    <source>
        <dbReference type="Proteomes" id="UP000186309"/>
    </source>
</evidence>
<dbReference type="InterPro" id="IPR017504">
    <property type="entry name" value="CHP03067_Planctomycetes"/>
</dbReference>
<organism evidence="3 4">
    <name type="scientific">Paludisphaera borealis</name>
    <dbReference type="NCBI Taxonomy" id="1387353"/>
    <lineage>
        <taxon>Bacteria</taxon>
        <taxon>Pseudomonadati</taxon>
        <taxon>Planctomycetota</taxon>
        <taxon>Planctomycetia</taxon>
        <taxon>Isosphaerales</taxon>
        <taxon>Isosphaeraceae</taxon>
        <taxon>Paludisphaera</taxon>
    </lineage>
</organism>
<dbReference type="STRING" id="1387353.BSF38_02249"/>
<evidence type="ECO:0000313" key="3">
    <source>
        <dbReference type="EMBL" id="APW60760.1"/>
    </source>
</evidence>
<sequence length="171" mass="18041">MKLALMMVVAISGATWAVAGETQSTAGDLAKLQGKWEGRAGDAKAIRVTLDVTGTNVNVLVHTPQGLKIRAKGSLKLDESTTPRSLDWVKFSCSDQQELPEIAGIYKVENDAFTICNGGFNGARPSDFKPGDGPLADVLVFRRPATATAGKPSTGAALAKVERKDSKSSDH</sequence>
<evidence type="ECO:0000256" key="1">
    <source>
        <dbReference type="SAM" id="MobiDB-lite"/>
    </source>
</evidence>
<feature type="signal peptide" evidence="2">
    <location>
        <begin position="1"/>
        <end position="19"/>
    </location>
</feature>
<dbReference type="NCBIfam" id="TIGR03067">
    <property type="entry name" value="Planc_TIGR03067"/>
    <property type="match status" value="1"/>
</dbReference>
<feature type="compositionally biased region" description="Basic and acidic residues" evidence="1">
    <location>
        <begin position="160"/>
        <end position="171"/>
    </location>
</feature>
<proteinExistence type="predicted"/>
<name>A0A1U7CP93_9BACT</name>
<accession>A0A1U7CP93</accession>
<dbReference type="AlphaFoldDB" id="A0A1U7CP93"/>
<keyword evidence="4" id="KW-1185">Reference proteome</keyword>
<dbReference type="EMBL" id="CP019082">
    <property type="protein sequence ID" value="APW60760.1"/>
    <property type="molecule type" value="Genomic_DNA"/>
</dbReference>
<keyword evidence="2" id="KW-0732">Signal</keyword>
<evidence type="ECO:0008006" key="5">
    <source>
        <dbReference type="Google" id="ProtNLM"/>
    </source>
</evidence>
<dbReference type="OrthoDB" id="284736at2"/>